<reference evidence="2" key="1">
    <citation type="submission" date="2023-08" db="EMBL/GenBank/DDBJ databases">
        <title>A de novo genome assembly of Solanum verrucosum Schlechtendal, a Mexican diploid species geographically isolated from the other diploid A-genome species in potato relatives.</title>
        <authorList>
            <person name="Hosaka K."/>
        </authorList>
    </citation>
    <scope>NUCLEOTIDE SEQUENCE</scope>
    <source>
        <tissue evidence="2">Young leaves</tissue>
    </source>
</reference>
<keyword evidence="3" id="KW-1185">Reference proteome</keyword>
<evidence type="ECO:0000313" key="2">
    <source>
        <dbReference type="EMBL" id="WMV13965.1"/>
    </source>
</evidence>
<dbReference type="GO" id="GO:0003677">
    <property type="term" value="F:DNA binding"/>
    <property type="evidence" value="ECO:0007669"/>
    <property type="project" value="InterPro"/>
</dbReference>
<dbReference type="InterPro" id="IPR025558">
    <property type="entry name" value="DUF4283"/>
</dbReference>
<dbReference type="PANTHER" id="PTHR34427:SF16">
    <property type="entry name" value="DUF4283 DOMAIN-CONTAINING PROTEIN"/>
    <property type="match status" value="1"/>
</dbReference>
<dbReference type="EMBL" id="CP133613">
    <property type="protein sequence ID" value="WMV13965.1"/>
    <property type="molecule type" value="Genomic_DNA"/>
</dbReference>
<proteinExistence type="predicted"/>
<dbReference type="GO" id="GO:0004519">
    <property type="term" value="F:endonuclease activity"/>
    <property type="evidence" value="ECO:0007669"/>
    <property type="project" value="InterPro"/>
</dbReference>
<accession>A0AAF0Q369</accession>
<dbReference type="PANTHER" id="PTHR34427">
    <property type="entry name" value="DUF4283 DOMAIN PROTEIN"/>
    <property type="match status" value="1"/>
</dbReference>
<dbReference type="InterPro" id="IPR036691">
    <property type="entry name" value="Endo/exonu/phosph_ase_sf"/>
</dbReference>
<dbReference type="Gene3D" id="3.60.10.10">
    <property type="entry name" value="Endonuclease/exonuclease/phosphatase"/>
    <property type="match status" value="1"/>
</dbReference>
<dbReference type="Proteomes" id="UP001234989">
    <property type="component" value="Chromosome 2"/>
</dbReference>
<evidence type="ECO:0000313" key="3">
    <source>
        <dbReference type="Proteomes" id="UP001234989"/>
    </source>
</evidence>
<dbReference type="Pfam" id="PF14111">
    <property type="entry name" value="DUF4283"/>
    <property type="match status" value="1"/>
</dbReference>
<dbReference type="AlphaFoldDB" id="A0AAF0Q369"/>
<evidence type="ECO:0000259" key="1">
    <source>
        <dbReference type="Pfam" id="PF14111"/>
    </source>
</evidence>
<feature type="domain" description="DUF4283" evidence="1">
    <location>
        <begin position="170"/>
        <end position="223"/>
    </location>
</feature>
<name>A0AAF0Q369_SOLVR</name>
<sequence length="537" mass="62334">MEENQIYFNAGFKSFDITRWETEKAEWYKWVEISRKMMRRSSMSRKVLEWICLCLREASKEKKKETSRWKLAEQEAVHFCTRKHNIHGRFISIITVYRGGRSSLIIPELASNAGWLDVALKIDRFIKCKKGKEKIPGTRVVADYPYANAIRDSKWQSRNLRSAEPKDRTTLAGIRSWSSTNWKKAFGINIYELNDEKFLFEFPNRNMAEQTINELWRWKSCNFIWNGGNQQQPECLPRFESSPENDKGEDEAYFPVQKFTQGILEEVVGDDARRSHQTRDLLLSQQIVGEEADSQLERNFDVGGDDRINSGVTTQNSETEFVNWEVDDVEPLMVQQQLITQGKEKEASNWVQQNLIKLGKIFGIDFQGHEEETTELLMQIDSCRQARKLEPCSEIKKTNTKGVQELKNLVCFDVKFKSTGNRGKGRSASASTLMNFKLVSWNVRGLNNLEKRRLVNSMIWGWKADIICLQETKLEGNVVDLAKQVWGGRWIRQAYLESSGTRGGILMMWDERAWKGEILEIGAYSITCKFESQLQDF</sequence>
<dbReference type="GO" id="GO:0006281">
    <property type="term" value="P:DNA repair"/>
    <property type="evidence" value="ECO:0007669"/>
    <property type="project" value="InterPro"/>
</dbReference>
<organism evidence="2 3">
    <name type="scientific">Solanum verrucosum</name>
    <dbReference type="NCBI Taxonomy" id="315347"/>
    <lineage>
        <taxon>Eukaryota</taxon>
        <taxon>Viridiplantae</taxon>
        <taxon>Streptophyta</taxon>
        <taxon>Embryophyta</taxon>
        <taxon>Tracheophyta</taxon>
        <taxon>Spermatophyta</taxon>
        <taxon>Magnoliopsida</taxon>
        <taxon>eudicotyledons</taxon>
        <taxon>Gunneridae</taxon>
        <taxon>Pentapetalae</taxon>
        <taxon>asterids</taxon>
        <taxon>lamiids</taxon>
        <taxon>Solanales</taxon>
        <taxon>Solanaceae</taxon>
        <taxon>Solanoideae</taxon>
        <taxon>Solaneae</taxon>
        <taxon>Solanum</taxon>
    </lineage>
</organism>
<gene>
    <name evidence="2" type="ORF">MTR67_007350</name>
</gene>
<protein>
    <recommendedName>
        <fullName evidence="1">DUF4283 domain-containing protein</fullName>
    </recommendedName>
</protein>
<dbReference type="PROSITE" id="PS00726">
    <property type="entry name" value="AP_NUCLEASE_F1_1"/>
    <property type="match status" value="1"/>
</dbReference>
<dbReference type="InterPro" id="IPR020847">
    <property type="entry name" value="AP_endonuclease_F1_BS"/>
</dbReference>
<dbReference type="SUPFAM" id="SSF56219">
    <property type="entry name" value="DNase I-like"/>
    <property type="match status" value="1"/>
</dbReference>